<keyword evidence="1" id="KW-0175">Coiled coil</keyword>
<name>A0A2W4Y0R1_9CYAN</name>
<evidence type="ECO:0000313" key="4">
    <source>
        <dbReference type="Proteomes" id="UP000249794"/>
    </source>
</evidence>
<dbReference type="EMBL" id="QBMP01000009">
    <property type="protein sequence ID" value="PZO60409.1"/>
    <property type="molecule type" value="Genomic_DNA"/>
</dbReference>
<feature type="region of interest" description="Disordered" evidence="2">
    <location>
        <begin position="368"/>
        <end position="466"/>
    </location>
</feature>
<dbReference type="AlphaFoldDB" id="A0A2W4Y0R1"/>
<protein>
    <submittedName>
        <fullName evidence="3">Uncharacterized protein</fullName>
    </submittedName>
</protein>
<evidence type="ECO:0000256" key="2">
    <source>
        <dbReference type="SAM" id="MobiDB-lite"/>
    </source>
</evidence>
<comment type="caution">
    <text evidence="3">The sequence shown here is derived from an EMBL/GenBank/DDBJ whole genome shotgun (WGS) entry which is preliminary data.</text>
</comment>
<feature type="compositionally biased region" description="Polar residues" evidence="2">
    <location>
        <begin position="1"/>
        <end position="12"/>
    </location>
</feature>
<feature type="compositionally biased region" description="Low complexity" evidence="2">
    <location>
        <begin position="13"/>
        <end position="28"/>
    </location>
</feature>
<proteinExistence type="predicted"/>
<evidence type="ECO:0000256" key="1">
    <source>
        <dbReference type="SAM" id="Coils"/>
    </source>
</evidence>
<evidence type="ECO:0000313" key="3">
    <source>
        <dbReference type="EMBL" id="PZO60409.1"/>
    </source>
</evidence>
<feature type="region of interest" description="Disordered" evidence="2">
    <location>
        <begin position="1"/>
        <end position="72"/>
    </location>
</feature>
<reference evidence="4" key="1">
    <citation type="submission" date="2018-04" db="EMBL/GenBank/DDBJ databases">
        <authorList>
            <person name="Cornet L."/>
        </authorList>
    </citation>
    <scope>NUCLEOTIDE SEQUENCE [LARGE SCALE GENOMIC DNA]</scope>
</reference>
<reference evidence="3 4" key="2">
    <citation type="submission" date="2018-06" db="EMBL/GenBank/DDBJ databases">
        <title>Metagenomic assembly of (sub)arctic Cyanobacteria and their associated microbiome from non-axenic cultures.</title>
        <authorList>
            <person name="Baurain D."/>
        </authorList>
    </citation>
    <scope>NUCLEOTIDE SEQUENCE [LARGE SCALE GENOMIC DNA]</scope>
    <source>
        <strain evidence="3">ULC027bin1</strain>
    </source>
</reference>
<feature type="compositionally biased region" description="Low complexity" evidence="2">
    <location>
        <begin position="39"/>
        <end position="55"/>
    </location>
</feature>
<feature type="coiled-coil region" evidence="1">
    <location>
        <begin position="170"/>
        <end position="225"/>
    </location>
</feature>
<accession>A0A2W4Y0R1</accession>
<gene>
    <name evidence="3" type="ORF">DCF15_01855</name>
</gene>
<organism evidence="3 4">
    <name type="scientific">Phormidesmis priestleyi</name>
    <dbReference type="NCBI Taxonomy" id="268141"/>
    <lineage>
        <taxon>Bacteria</taxon>
        <taxon>Bacillati</taxon>
        <taxon>Cyanobacteriota</taxon>
        <taxon>Cyanophyceae</taxon>
        <taxon>Leptolyngbyales</taxon>
        <taxon>Leptolyngbyaceae</taxon>
        <taxon>Phormidesmis</taxon>
    </lineage>
</organism>
<dbReference type="Proteomes" id="UP000249794">
    <property type="component" value="Unassembled WGS sequence"/>
</dbReference>
<sequence>MSENQLPRTSSDASAPNSQNRANNQNRAEQSIPSEITGSEVASSEIASSEITSSEAKADSEEGWESADLPGTLNFIPAEGILPASAASQETAQEVSQEVSLSPQREDELLTLIHDLNECNDVLLVRISQLESALETSQAVLDTEVENAKFAQNRLRQQVSAEQVSAQQFSHTAQQQVAQLVDQLDRTEQLLSRQTLVNENLKTELNNAQERIVQLEKESALTLQQHAEAAEAQRKAEAISRDLRSRLQRQQRYTLQFKAALEKSLTVSARPSVAQANSSNAAKTANAASEPVPMPKAQRIMPWAFGTTTAFTGIDPHLETLIRGIEQPAHQSQYPSHNPSHHPADVNELEAEAELWQDLERVMFTEEETPAETLADTISAPPKQMSAKMAESFAAASKPPDDSIQPAQPAEPVASTPPVGFSEPSPWGKPLPDTTKKSEDASKATAARETADKAVEEADSTGISPIVKEWRSPRKLTSLSAVQLPTFEKAKAGSFRR</sequence>